<dbReference type="EMBL" id="OD001125">
    <property type="protein sequence ID" value="CAD7400722.1"/>
    <property type="molecule type" value="Genomic_DNA"/>
</dbReference>
<accession>A0A7R9GY80</accession>
<organism evidence="1">
    <name type="scientific">Timema poppense</name>
    <name type="common">Walking stick</name>
    <dbReference type="NCBI Taxonomy" id="170557"/>
    <lineage>
        <taxon>Eukaryota</taxon>
        <taxon>Metazoa</taxon>
        <taxon>Ecdysozoa</taxon>
        <taxon>Arthropoda</taxon>
        <taxon>Hexapoda</taxon>
        <taxon>Insecta</taxon>
        <taxon>Pterygota</taxon>
        <taxon>Neoptera</taxon>
        <taxon>Polyneoptera</taxon>
        <taxon>Phasmatodea</taxon>
        <taxon>Timematodea</taxon>
        <taxon>Timematoidea</taxon>
        <taxon>Timematidae</taxon>
        <taxon>Timema</taxon>
    </lineage>
</organism>
<name>A0A7R9GY80_TIMPO</name>
<dbReference type="AlphaFoldDB" id="A0A7R9GY80"/>
<gene>
    <name evidence="1" type="ORF">TPSB3V08_LOCUS2743</name>
</gene>
<proteinExistence type="predicted"/>
<sequence>MVHTFCSRIKGQEINICFKELLKEKDKFKLKINMTEWQKKTQDDKPTNGGVKIMLALKHTPQTVCNLFAKANFPKSAITIVANENENNSQTDFEHLRPFRDAAADFASIDNVMYSEEPSTDIGEVVISATA</sequence>
<reference evidence="1" key="1">
    <citation type="submission" date="2020-11" db="EMBL/GenBank/DDBJ databases">
        <authorList>
            <person name="Tran Van P."/>
        </authorList>
    </citation>
    <scope>NUCLEOTIDE SEQUENCE</scope>
</reference>
<protein>
    <submittedName>
        <fullName evidence="1">Uncharacterized protein</fullName>
    </submittedName>
</protein>
<evidence type="ECO:0000313" key="1">
    <source>
        <dbReference type="EMBL" id="CAD7400722.1"/>
    </source>
</evidence>